<dbReference type="Proteomes" id="UP001179280">
    <property type="component" value="Unassembled WGS sequence"/>
</dbReference>
<comment type="caution">
    <text evidence="1">The sequence shown here is derived from an EMBL/GenBank/DDBJ whole genome shotgun (WGS) entry which is preliminary data.</text>
</comment>
<keyword evidence="2" id="KW-1185">Reference proteome</keyword>
<evidence type="ECO:0000313" key="2">
    <source>
        <dbReference type="Proteomes" id="UP001179280"/>
    </source>
</evidence>
<dbReference type="RefSeq" id="WP_148297971.1">
    <property type="nucleotide sequence ID" value="NZ_JAFBCV010000006.1"/>
</dbReference>
<organism evidence="1 2">
    <name type="scientific">Shouchella xiaoxiensis</name>
    <dbReference type="NCBI Taxonomy" id="766895"/>
    <lineage>
        <taxon>Bacteria</taxon>
        <taxon>Bacillati</taxon>
        <taxon>Bacillota</taxon>
        <taxon>Bacilli</taxon>
        <taxon>Bacillales</taxon>
        <taxon>Bacillaceae</taxon>
        <taxon>Shouchella</taxon>
    </lineage>
</organism>
<dbReference type="InterPro" id="IPR019241">
    <property type="entry name" value="DUF2197"/>
</dbReference>
<name>A0ABS2SVG6_9BACI</name>
<sequence length="54" mass="6618">MIFYEIECLTCKQRVRIEEGTKLYKQYKENPNERRMCQDCVEKIERDAKKQLMG</sequence>
<dbReference type="EMBL" id="JAFBCV010000006">
    <property type="protein sequence ID" value="MBM7839006.1"/>
    <property type="molecule type" value="Genomic_DNA"/>
</dbReference>
<dbReference type="Pfam" id="PF09963">
    <property type="entry name" value="DUF2197"/>
    <property type="match status" value="1"/>
</dbReference>
<proteinExistence type="predicted"/>
<protein>
    <submittedName>
        <fullName evidence="1">Uncharacterized protein YlaI</fullName>
    </submittedName>
</protein>
<accession>A0ABS2SVG6</accession>
<evidence type="ECO:0000313" key="1">
    <source>
        <dbReference type="EMBL" id="MBM7839006.1"/>
    </source>
</evidence>
<reference evidence="1" key="1">
    <citation type="submission" date="2021-01" db="EMBL/GenBank/DDBJ databases">
        <title>Genomic Encyclopedia of Type Strains, Phase IV (KMG-IV): sequencing the most valuable type-strain genomes for metagenomic binning, comparative biology and taxonomic classification.</title>
        <authorList>
            <person name="Goeker M."/>
        </authorList>
    </citation>
    <scope>NUCLEOTIDE SEQUENCE</scope>
    <source>
        <strain evidence="1">DSM 21943</strain>
    </source>
</reference>
<gene>
    <name evidence="1" type="ORF">JOC54_002276</name>
</gene>